<name>A0A917H3U3_9BACI</name>
<keyword evidence="2" id="KW-1185">Reference proteome</keyword>
<dbReference type="Proteomes" id="UP000622860">
    <property type="component" value="Unassembled WGS sequence"/>
</dbReference>
<accession>A0A917H3U3</accession>
<proteinExistence type="predicted"/>
<gene>
    <name evidence="1" type="ORF">GCM10011398_07160</name>
</gene>
<evidence type="ECO:0008006" key="3">
    <source>
        <dbReference type="Google" id="ProtNLM"/>
    </source>
</evidence>
<reference evidence="1" key="1">
    <citation type="journal article" date="2014" name="Int. J. Syst. Evol. Microbiol.">
        <title>Complete genome sequence of Corynebacterium casei LMG S-19264T (=DSM 44701T), isolated from a smear-ripened cheese.</title>
        <authorList>
            <consortium name="US DOE Joint Genome Institute (JGI-PGF)"/>
            <person name="Walter F."/>
            <person name="Albersmeier A."/>
            <person name="Kalinowski J."/>
            <person name="Ruckert C."/>
        </authorList>
    </citation>
    <scope>NUCLEOTIDE SEQUENCE</scope>
    <source>
        <strain evidence="1">CGMCC 1.12754</strain>
    </source>
</reference>
<evidence type="ECO:0000313" key="2">
    <source>
        <dbReference type="Proteomes" id="UP000622860"/>
    </source>
</evidence>
<protein>
    <recommendedName>
        <fullName evidence="3">Hydrolase</fullName>
    </recommendedName>
</protein>
<evidence type="ECO:0000313" key="1">
    <source>
        <dbReference type="EMBL" id="GGG66120.1"/>
    </source>
</evidence>
<dbReference type="AlphaFoldDB" id="A0A917H3U3"/>
<dbReference type="RefSeq" id="WP_188453984.1">
    <property type="nucleotide sequence ID" value="NZ_BMFR01000002.1"/>
</dbReference>
<comment type="caution">
    <text evidence="1">The sequence shown here is derived from an EMBL/GenBank/DDBJ whole genome shotgun (WGS) entry which is preliminary data.</text>
</comment>
<reference evidence="1" key="2">
    <citation type="submission" date="2020-09" db="EMBL/GenBank/DDBJ databases">
        <authorList>
            <person name="Sun Q."/>
            <person name="Zhou Y."/>
        </authorList>
    </citation>
    <scope>NUCLEOTIDE SEQUENCE</scope>
    <source>
        <strain evidence="1">CGMCC 1.12754</strain>
    </source>
</reference>
<dbReference type="EMBL" id="BMFR01000002">
    <property type="protein sequence ID" value="GGG66120.1"/>
    <property type="molecule type" value="Genomic_DNA"/>
</dbReference>
<sequence length="108" mass="12883">MDQDKKKYYINMGSQEISQIKFGNNEEFIIYATDDEVRFLRERMQNMHDADYRAFFRSHVPIMSYHNDESNDDYDIGITEAYQMIYDLGDEQTKSHIDTMGVLPDKHL</sequence>
<organism evidence="1 2">
    <name type="scientific">Virgibacillus oceani</name>
    <dbReference type="NCBI Taxonomy" id="1479511"/>
    <lineage>
        <taxon>Bacteria</taxon>
        <taxon>Bacillati</taxon>
        <taxon>Bacillota</taxon>
        <taxon>Bacilli</taxon>
        <taxon>Bacillales</taxon>
        <taxon>Bacillaceae</taxon>
        <taxon>Virgibacillus</taxon>
    </lineage>
</organism>